<proteinExistence type="predicted"/>
<dbReference type="Pfam" id="PF06945">
    <property type="entry name" value="DUF1289"/>
    <property type="match status" value="1"/>
</dbReference>
<dbReference type="RefSeq" id="WP_390624834.1">
    <property type="nucleotide sequence ID" value="NZ_JACDXW010000005.1"/>
</dbReference>
<dbReference type="EMBL" id="JACDXW010000005">
    <property type="protein sequence ID" value="MCB5364317.1"/>
    <property type="molecule type" value="Genomic_DNA"/>
</dbReference>
<comment type="caution">
    <text evidence="2">The sequence shown here is derived from an EMBL/GenBank/DDBJ whole genome shotgun (WGS) entry which is preliminary data.</text>
</comment>
<evidence type="ECO:0000313" key="3">
    <source>
        <dbReference type="Proteomes" id="UP000776983"/>
    </source>
</evidence>
<evidence type="ECO:0000256" key="1">
    <source>
        <dbReference type="SAM" id="MobiDB-lite"/>
    </source>
</evidence>
<dbReference type="Proteomes" id="UP000776983">
    <property type="component" value="Unassembled WGS sequence"/>
</dbReference>
<feature type="compositionally biased region" description="Low complexity" evidence="1">
    <location>
        <begin position="12"/>
        <end position="27"/>
    </location>
</feature>
<feature type="compositionally biased region" description="Polar residues" evidence="1">
    <location>
        <begin position="1"/>
        <end position="10"/>
    </location>
</feature>
<organism evidence="2 3">
    <name type="scientific">Mesopusillimonas faecipullorum</name>
    <dbReference type="NCBI Taxonomy" id="2755040"/>
    <lineage>
        <taxon>Bacteria</taxon>
        <taxon>Pseudomonadati</taxon>
        <taxon>Pseudomonadota</taxon>
        <taxon>Betaproteobacteria</taxon>
        <taxon>Burkholderiales</taxon>
        <taxon>Alcaligenaceae</taxon>
        <taxon>Mesopusillimonas</taxon>
    </lineage>
</organism>
<accession>A0ABS8CE55</accession>
<feature type="region of interest" description="Disordered" evidence="1">
    <location>
        <begin position="1"/>
        <end position="27"/>
    </location>
</feature>
<keyword evidence="3" id="KW-1185">Reference proteome</keyword>
<reference evidence="2 3" key="1">
    <citation type="submission" date="2020-07" db="EMBL/GenBank/DDBJ databases">
        <title>Pusillimonas sp. nov., isolated from poultry manure in Taiwan.</title>
        <authorList>
            <person name="Lin S.-Y."/>
            <person name="Tang Y.-S."/>
            <person name="Young C.-C."/>
        </authorList>
    </citation>
    <scope>NUCLEOTIDE SEQUENCE [LARGE SCALE GENOMIC DNA]</scope>
    <source>
        <strain evidence="2 3">CC-YST705</strain>
    </source>
</reference>
<dbReference type="PANTHER" id="PTHR35175:SF1">
    <property type="entry name" value="OXIDOREDUCTASE"/>
    <property type="match status" value="1"/>
</dbReference>
<gene>
    <name evidence="2" type="ORF">H0484_11220</name>
</gene>
<sequence>MFTSNPSDDTPASGVPSEGAGGSAASAANRSLLPTDSPCVAICSTLYDDICRGCGRTAMEVANWVFLSDDEKRDIWVRIKAQGYPRR</sequence>
<evidence type="ECO:0000313" key="2">
    <source>
        <dbReference type="EMBL" id="MCB5364317.1"/>
    </source>
</evidence>
<name>A0ABS8CE55_9BURK</name>
<protein>
    <submittedName>
        <fullName evidence="2">DUF1289 domain-containing protein</fullName>
    </submittedName>
</protein>
<dbReference type="InterPro" id="IPR010710">
    <property type="entry name" value="DUF1289"/>
</dbReference>
<dbReference type="PANTHER" id="PTHR35175">
    <property type="entry name" value="DUF1289 DOMAIN-CONTAINING PROTEIN"/>
    <property type="match status" value="1"/>
</dbReference>